<dbReference type="GO" id="GO:0000149">
    <property type="term" value="F:SNARE binding"/>
    <property type="evidence" value="ECO:0007669"/>
    <property type="project" value="TreeGrafter"/>
</dbReference>
<feature type="compositionally biased region" description="Polar residues" evidence="5">
    <location>
        <begin position="139"/>
        <end position="149"/>
    </location>
</feature>
<protein>
    <recommendedName>
        <fullName evidence="6">t-SNARE coiled-coil homology domain-containing protein</fullName>
    </recommendedName>
</protein>
<dbReference type="PROSITE" id="PS00914">
    <property type="entry name" value="SYNTAXIN"/>
    <property type="match status" value="1"/>
</dbReference>
<dbReference type="CDD" id="cd15840">
    <property type="entry name" value="SNARE_Qa"/>
    <property type="match status" value="1"/>
</dbReference>
<organism evidence="7">
    <name type="scientific">Ostreococcus tauri</name>
    <name type="common">Marine green alga</name>
    <dbReference type="NCBI Taxonomy" id="70448"/>
    <lineage>
        <taxon>Eukaryota</taxon>
        <taxon>Viridiplantae</taxon>
        <taxon>Chlorophyta</taxon>
        <taxon>Mamiellophyceae</taxon>
        <taxon>Mamiellales</taxon>
        <taxon>Bathycoccaceae</taxon>
        <taxon>Ostreococcus</taxon>
    </lineage>
</organism>
<evidence type="ECO:0000259" key="6">
    <source>
        <dbReference type="PROSITE" id="PS50192"/>
    </source>
</evidence>
<evidence type="ECO:0000256" key="2">
    <source>
        <dbReference type="ARBA" id="ARBA00022927"/>
    </source>
</evidence>
<reference evidence="7" key="1">
    <citation type="submission" date="2017-04" db="EMBL/GenBank/DDBJ databases">
        <title>Population genomics of picophytoplankton unveils novel chromosome hypervariability.</title>
        <authorList>
            <consortium name="DOE Joint Genome Institute"/>
            <person name="Blanc-Mathieu R."/>
            <person name="Krasovec M."/>
            <person name="Hebrard M."/>
            <person name="Yau S."/>
            <person name="Desgranges E."/>
            <person name="Martin J."/>
            <person name="Schackwitz W."/>
            <person name="Kuo A."/>
            <person name="Salin G."/>
            <person name="Donnadieu C."/>
            <person name="Desdevises Y."/>
            <person name="Sanchez-Ferandin S."/>
            <person name="Moreau H."/>
            <person name="Rivals E."/>
            <person name="Grigoriev I.V."/>
            <person name="Grimsley N."/>
            <person name="Eyre-Walker A."/>
            <person name="Piganeau G."/>
        </authorList>
    </citation>
    <scope>NUCLEOTIDE SEQUENCE [LARGE SCALE GENOMIC DNA]</scope>
    <source>
        <strain evidence="7">RCC 1115</strain>
    </source>
</reference>
<evidence type="ECO:0000256" key="1">
    <source>
        <dbReference type="ARBA" id="ARBA00009063"/>
    </source>
</evidence>
<feature type="region of interest" description="Disordered" evidence="5">
    <location>
        <begin position="676"/>
        <end position="699"/>
    </location>
</feature>
<dbReference type="Pfam" id="PF14523">
    <property type="entry name" value="Syntaxin_2"/>
    <property type="match status" value="1"/>
</dbReference>
<dbReference type="InterPro" id="IPR017956">
    <property type="entry name" value="AT_hook_DNA-bd_motif"/>
</dbReference>
<feature type="compositionally biased region" description="Basic and acidic residues" evidence="5">
    <location>
        <begin position="46"/>
        <end position="68"/>
    </location>
</feature>
<name>A0A1Y5I0G1_OSTTA</name>
<comment type="similarity">
    <text evidence="1 3">Belongs to the syntaxin family.</text>
</comment>
<evidence type="ECO:0000256" key="3">
    <source>
        <dbReference type="RuleBase" id="RU003858"/>
    </source>
</evidence>
<dbReference type="PANTHER" id="PTHR19957">
    <property type="entry name" value="SYNTAXIN"/>
    <property type="match status" value="1"/>
</dbReference>
<dbReference type="Proteomes" id="UP000195557">
    <property type="component" value="Unassembled WGS sequence"/>
</dbReference>
<feature type="domain" description="T-SNARE coiled-coil homology" evidence="6">
    <location>
        <begin position="624"/>
        <end position="669"/>
    </location>
</feature>
<dbReference type="InterPro" id="IPR006012">
    <property type="entry name" value="Syntaxin/epimorphin_CS"/>
</dbReference>
<dbReference type="GO" id="GO:0003677">
    <property type="term" value="F:DNA binding"/>
    <property type="evidence" value="ECO:0007669"/>
    <property type="project" value="InterPro"/>
</dbReference>
<keyword evidence="2" id="KW-0653">Protein transport</keyword>
<sequence length="699" mass="76907">MQKSTKAFTKEPEARERKTRKESTDGAKTTERAATGRTPVRATTTPEKDDEKLGKGRSTRTPEKDAPKRGRGRPAGTTAAVMAKRNAEKDKAGKAGVSRKVSAMAKAAAIAKEGLKRPAKYFESQERSDAGRNKVSKLASVSSPRSTMDSPEFARGMKTPGVRTPPRGRGRPPSKLGKAAAAATDAANRANGLLHVDETHMPQSTAWSGAYRMLQSAHERLQAKYDQLKSKKLEDLMKEAERQQGVLMDHERRADELVHHLRNEADRQRDIASRAEGANEKVYALERENAELRETALAYQGKMLRMEEELETLRTGSGTRAGGRDDGFSAYQLEALTGLRWQEKTRGVHTFTHIGTGFTFRLSAAEGEDGESSGDDPLGAPKPGRRVAEEVACVPLGFGNIEGFVPSFLAEPMEFDTTDIPVFTVDSSPRLSLVWVFAPARTSRRASTSRAMPRSSASADDDLSADARAVSSLVFQMTTHVSAFRRSVDVLGTGKDTRELRAQLHDQRERLGVMARDASLAVKRLAQAVTNASDVDEETRAEHAGRHQKLVKDFHGVLKDFQKAQRTCAERESTFLPQKAKGRANYGTMDDDGGAEEAGQALLQEQRQEQQDFAQVDGELEYNNALIEERERGIMEIQQQIGEVNEIFQDLAVLVNEQGAMIDDIEANIVSTAKPSDLHRYRRPGSPHRSHPVLASVKP</sequence>
<evidence type="ECO:0000256" key="4">
    <source>
        <dbReference type="SAM" id="Coils"/>
    </source>
</evidence>
<dbReference type="InterPro" id="IPR006011">
    <property type="entry name" value="Syntaxin_N"/>
</dbReference>
<dbReference type="GO" id="GO:0048278">
    <property type="term" value="P:vesicle docking"/>
    <property type="evidence" value="ECO:0007669"/>
    <property type="project" value="TreeGrafter"/>
</dbReference>
<dbReference type="PROSITE" id="PS50192">
    <property type="entry name" value="T_SNARE"/>
    <property type="match status" value="1"/>
</dbReference>
<dbReference type="PANTHER" id="PTHR19957:SF38">
    <property type="entry name" value="LD27581P"/>
    <property type="match status" value="1"/>
</dbReference>
<dbReference type="PRINTS" id="PR00929">
    <property type="entry name" value="ATHOOK"/>
</dbReference>
<dbReference type="InterPro" id="IPR010989">
    <property type="entry name" value="SNARE"/>
</dbReference>
<dbReference type="GO" id="GO:0012505">
    <property type="term" value="C:endomembrane system"/>
    <property type="evidence" value="ECO:0007669"/>
    <property type="project" value="TreeGrafter"/>
</dbReference>
<dbReference type="GO" id="GO:0006906">
    <property type="term" value="P:vesicle fusion"/>
    <property type="evidence" value="ECO:0007669"/>
    <property type="project" value="TreeGrafter"/>
</dbReference>
<feature type="coiled-coil region" evidence="4">
    <location>
        <begin position="211"/>
        <end position="309"/>
    </location>
</feature>
<dbReference type="Gene3D" id="1.20.5.110">
    <property type="match status" value="1"/>
</dbReference>
<dbReference type="InterPro" id="IPR045242">
    <property type="entry name" value="Syntaxin"/>
</dbReference>
<gene>
    <name evidence="7" type="ORF">BE221DRAFT_81472</name>
</gene>
<dbReference type="SUPFAM" id="SSF47661">
    <property type="entry name" value="t-snare proteins"/>
    <property type="match status" value="1"/>
</dbReference>
<dbReference type="Gene3D" id="1.20.58.70">
    <property type="match status" value="1"/>
</dbReference>
<dbReference type="GO" id="GO:0005484">
    <property type="term" value="F:SNAP receptor activity"/>
    <property type="evidence" value="ECO:0007669"/>
    <property type="project" value="InterPro"/>
</dbReference>
<feature type="compositionally biased region" description="Basic and acidic residues" evidence="5">
    <location>
        <begin position="8"/>
        <end position="31"/>
    </location>
</feature>
<dbReference type="EMBL" id="KZ155835">
    <property type="protein sequence ID" value="OUS43056.1"/>
    <property type="molecule type" value="Genomic_DNA"/>
</dbReference>
<feature type="compositionally biased region" description="Basic residues" evidence="5">
    <location>
        <begin position="680"/>
        <end position="691"/>
    </location>
</feature>
<feature type="compositionally biased region" description="Basic and acidic residues" evidence="5">
    <location>
        <begin position="123"/>
        <end position="132"/>
    </location>
</feature>
<keyword evidence="2" id="KW-0813">Transport</keyword>
<dbReference type="SMART" id="SM00397">
    <property type="entry name" value="t_SNARE"/>
    <property type="match status" value="1"/>
</dbReference>
<evidence type="ECO:0000313" key="7">
    <source>
        <dbReference type="EMBL" id="OUS43056.1"/>
    </source>
</evidence>
<evidence type="ECO:0000256" key="5">
    <source>
        <dbReference type="SAM" id="MobiDB-lite"/>
    </source>
</evidence>
<proteinExistence type="inferred from homology"/>
<feature type="region of interest" description="Disordered" evidence="5">
    <location>
        <begin position="122"/>
        <end position="181"/>
    </location>
</feature>
<dbReference type="AlphaFoldDB" id="A0A1Y5I0G1"/>
<dbReference type="SMART" id="SM00503">
    <property type="entry name" value="SynN"/>
    <property type="match status" value="1"/>
</dbReference>
<dbReference type="GO" id="GO:0006886">
    <property type="term" value="P:intracellular protein transport"/>
    <property type="evidence" value="ECO:0007669"/>
    <property type="project" value="InterPro"/>
</dbReference>
<accession>A0A1Y5I0G1</accession>
<feature type="region of interest" description="Disordered" evidence="5">
    <location>
        <begin position="1"/>
        <end position="100"/>
    </location>
</feature>
<dbReference type="GO" id="GO:0031201">
    <property type="term" value="C:SNARE complex"/>
    <property type="evidence" value="ECO:0007669"/>
    <property type="project" value="TreeGrafter"/>
</dbReference>
<dbReference type="InterPro" id="IPR000727">
    <property type="entry name" value="T_SNARE_dom"/>
</dbReference>
<keyword evidence="4" id="KW-0175">Coiled coil</keyword>